<feature type="compositionally biased region" description="Basic residues" evidence="10">
    <location>
        <begin position="206"/>
        <end position="218"/>
    </location>
</feature>
<feature type="domain" description="E3 ubiquitin-protein ligase MARCHF6-like C-terminal" evidence="12">
    <location>
        <begin position="1241"/>
        <end position="1425"/>
    </location>
</feature>
<evidence type="ECO:0000256" key="4">
    <source>
        <dbReference type="ARBA" id="ARBA00012483"/>
    </source>
</evidence>
<feature type="compositionally biased region" description="Basic and acidic residues" evidence="10">
    <location>
        <begin position="552"/>
        <end position="561"/>
    </location>
</feature>
<feature type="transmembrane region" description="Helical" evidence="11">
    <location>
        <begin position="957"/>
        <end position="981"/>
    </location>
</feature>
<feature type="region of interest" description="Disordered" evidence="10">
    <location>
        <begin position="1"/>
        <end position="20"/>
    </location>
</feature>
<evidence type="ECO:0000259" key="12">
    <source>
        <dbReference type="Pfam" id="PF23113"/>
    </source>
</evidence>
<evidence type="ECO:0000256" key="2">
    <source>
        <dbReference type="ARBA" id="ARBA00004141"/>
    </source>
</evidence>
<gene>
    <name evidence="13" type="ORF">VNI00_000525</name>
</gene>
<feature type="transmembrane region" description="Helical" evidence="11">
    <location>
        <begin position="802"/>
        <end position="820"/>
    </location>
</feature>
<keyword evidence="14" id="KW-1185">Reference proteome</keyword>
<feature type="region of interest" description="Disordered" evidence="10">
    <location>
        <begin position="280"/>
        <end position="468"/>
    </location>
</feature>
<keyword evidence="9 11" id="KW-0472">Membrane</keyword>
<evidence type="ECO:0000256" key="8">
    <source>
        <dbReference type="ARBA" id="ARBA00022989"/>
    </source>
</evidence>
<feature type="transmembrane region" description="Helical" evidence="11">
    <location>
        <begin position="1154"/>
        <end position="1178"/>
    </location>
</feature>
<dbReference type="GO" id="GO:0061630">
    <property type="term" value="F:ubiquitin protein ligase activity"/>
    <property type="evidence" value="ECO:0007669"/>
    <property type="project" value="UniProtKB-EC"/>
</dbReference>
<protein>
    <recommendedName>
        <fullName evidence="4">RING-type E3 ubiquitin transferase</fullName>
        <ecNumber evidence="4">2.3.2.27</ecNumber>
    </recommendedName>
</protein>
<keyword evidence="8 11" id="KW-1133">Transmembrane helix</keyword>
<keyword evidence="5" id="KW-0808">Transferase</keyword>
<evidence type="ECO:0000256" key="9">
    <source>
        <dbReference type="ARBA" id="ARBA00023136"/>
    </source>
</evidence>
<sequence>MTAWWISDRPRPALSPSLSPPKNETEFLSLSPFPFSLYYQVSSPPRPLPEPATLTSWITHYLNHPLWLSLSSDIFTGQIIASLVVLTFVAIFLLREWIAQNARPGVFDDDVPGAGVLDVPNPNPGQNPVRRQIDVNARLALAQRQFEALRALDAMRDGGLPPLANNHAHNDDRFAMLRARRRNPNPNAPNQLEEEERERHQVRQERIRRRNFARRLHAARMNNARRAPPPPPPVNGSPFDIPPEPTELEQTKGKDRSPVLPAASFFPDVQLQPPPSGSIPFSFTFSRPSSSAEVEGVPGPSYTGANFSPTGPIASSSGPSSSTSSPFPSLSTSPSTPPHYLRFSPSPSSNPFSSPPALKASSAPTTPLRRPPMPPSTTSPLASPSVSTPTATYRAPEDLGADEEYFSLRGGKGKARADPEPEDVKEEDSSTLSSDTESETTKIDVKEEDEEEQNATLTNVFAPAIEDVQQDVGDEEFKMYFRLEGEVPIGGQDDIAGDEEDTEESEEEEGEEERGNANGRRAIEAIMDVDASDEEHDDEDEHDEDDDDDHFIDDHDGDGERELRNNQLLQPVNPLLPNVNPANANLQPNPEDDDPFVLPEDLEPGVEDDMDGAMEAIGLRGPPWGVLQNAALLIFLLDLAIGLGVCLPYTIGKATALVSLNPRRVLYLAHLPIKAIRVITDPIVDVFILIVLGLSRRVLGLGLLIVRGVFGKDRAEKVRGVIGNVLEIGERALSFSLSSTETATALEPTQTPIPSSWLSEHVPWDTIEPYFAPLGSHLRESYASAKDTYVSFALNDGPYERVLSVILGYIVIGVVLGLYLRINVKNAGRAVRSAVRQQLLVVKVAIFIFIELVVFPFCCGVVLSMCSVLLGLLKEASFRGRIEFFREAPLTAVFWHWIGGTMFMYSFAVLLSGCRTIMRPGAMWFIKDPQDTNSHPIRDILDRPTFAQLRKIFVSGLMYSFVVACAVTSVAGLMYVSRWVLGGGKDSGVGLRWRNREPLSHVPVDLLFLHFVLPYTMSYFRPRKPLKKVALFIWRHLAAAFRLSSYFFGGRHAKEEYPSRTIFSFLPFLSRKPENENPMQHAYDGTFRRVPATDHNALPRDMRATVAVTATGEPIDEKERLLMLAQDAETLKAKRNIHEDYTVVYLPPAFRYRIIGFICCLWMVGAACVGLAIGTPVVLGRAVLSLFLGTGQEAHDGYAIIVGFYLLWGCYLVGKAVDRLDKRRQRTGTEGPRAHLAVLVVKRGALWLVKTAYMSVMLGVVVPTLVGLVLDFYLVLPLRLWSGYGQDGQEVKIRIVDEWALGLLYVKIGMKVMRGVRRGGPGDAQNQNTIGRGIVRIKHNGWTHPDPVLATKEVILPVIGGLLAMLLLPGITLRVLQFVLPVMKTVTDDRAMFIYVYPGIFLTAALGRSSIMLREVVASWSQAVRDKEFLVEMRLKNLEESEKGKEREKEVGLGA</sequence>
<feature type="compositionally biased region" description="Acidic residues" evidence="10">
    <location>
        <begin position="530"/>
        <end position="551"/>
    </location>
</feature>
<dbReference type="PANTHER" id="PTHR13145:SF0">
    <property type="entry name" value="E3 UBIQUITIN-PROTEIN LIGASE MARCHF6"/>
    <property type="match status" value="1"/>
</dbReference>
<dbReference type="GO" id="GO:0005789">
    <property type="term" value="C:endoplasmic reticulum membrane"/>
    <property type="evidence" value="ECO:0007669"/>
    <property type="project" value="TreeGrafter"/>
</dbReference>
<feature type="compositionally biased region" description="Pro residues" evidence="10">
    <location>
        <begin position="227"/>
        <end position="245"/>
    </location>
</feature>
<feature type="compositionally biased region" description="Low complexity" evidence="10">
    <location>
        <begin position="280"/>
        <end position="291"/>
    </location>
</feature>
<comment type="catalytic activity">
    <reaction evidence="1">
        <text>S-ubiquitinyl-[E2 ubiquitin-conjugating enzyme]-L-cysteine + [acceptor protein]-L-lysine = [E2 ubiquitin-conjugating enzyme]-L-cysteine + N(6)-ubiquitinyl-[acceptor protein]-L-lysine.</text>
        <dbReference type="EC" id="2.3.2.27"/>
    </reaction>
</comment>
<comment type="subcellular location">
    <subcellularLocation>
        <location evidence="2">Membrane</location>
        <topology evidence="2">Multi-pass membrane protein</topology>
    </subcellularLocation>
</comment>
<feature type="compositionally biased region" description="Low complexity" evidence="10">
    <location>
        <begin position="343"/>
        <end position="368"/>
    </location>
</feature>
<feature type="compositionally biased region" description="Low complexity" evidence="10">
    <location>
        <begin position="378"/>
        <end position="392"/>
    </location>
</feature>
<feature type="transmembrane region" description="Helical" evidence="11">
    <location>
        <begin position="893"/>
        <end position="914"/>
    </location>
</feature>
<comment type="pathway">
    <text evidence="3">Protein modification; protein ubiquitination.</text>
</comment>
<evidence type="ECO:0000256" key="6">
    <source>
        <dbReference type="ARBA" id="ARBA00022692"/>
    </source>
</evidence>
<keyword evidence="6 11" id="KW-0812">Transmembrane</keyword>
<dbReference type="GO" id="GO:0036503">
    <property type="term" value="P:ERAD pathway"/>
    <property type="evidence" value="ECO:0007669"/>
    <property type="project" value="TreeGrafter"/>
</dbReference>
<evidence type="ECO:0000256" key="7">
    <source>
        <dbReference type="ARBA" id="ARBA00022786"/>
    </source>
</evidence>
<keyword evidence="7" id="KW-0833">Ubl conjugation pathway</keyword>
<feature type="region of interest" description="Disordered" evidence="10">
    <location>
        <begin position="181"/>
        <end position="261"/>
    </location>
</feature>
<organism evidence="13 14">
    <name type="scientific">Paramarasmius palmivorus</name>
    <dbReference type="NCBI Taxonomy" id="297713"/>
    <lineage>
        <taxon>Eukaryota</taxon>
        <taxon>Fungi</taxon>
        <taxon>Dikarya</taxon>
        <taxon>Basidiomycota</taxon>
        <taxon>Agaricomycotina</taxon>
        <taxon>Agaricomycetes</taxon>
        <taxon>Agaricomycetidae</taxon>
        <taxon>Agaricales</taxon>
        <taxon>Marasmiineae</taxon>
        <taxon>Marasmiaceae</taxon>
        <taxon>Paramarasmius</taxon>
    </lineage>
</organism>
<feature type="transmembrane region" description="Helical" evidence="11">
    <location>
        <begin position="840"/>
        <end position="873"/>
    </location>
</feature>
<evidence type="ECO:0000256" key="10">
    <source>
        <dbReference type="SAM" id="MobiDB-lite"/>
    </source>
</evidence>
<proteinExistence type="predicted"/>
<dbReference type="PANTHER" id="PTHR13145">
    <property type="entry name" value="SSM4 PROTEIN"/>
    <property type="match status" value="1"/>
</dbReference>
<dbReference type="InterPro" id="IPR056521">
    <property type="entry name" value="MARCHF6-like_C"/>
</dbReference>
<feature type="transmembrane region" description="Helical" evidence="11">
    <location>
        <begin position="1354"/>
        <end position="1380"/>
    </location>
</feature>
<name>A0AAW0E9H5_9AGAR</name>
<accession>A0AAW0E9H5</accession>
<feature type="transmembrane region" description="Helical" evidence="11">
    <location>
        <begin position="1198"/>
        <end position="1217"/>
    </location>
</feature>
<feature type="compositionally biased region" description="Low complexity" evidence="10">
    <location>
        <begin position="308"/>
        <end position="334"/>
    </location>
</feature>
<feature type="region of interest" description="Disordered" evidence="10">
    <location>
        <begin position="483"/>
        <end position="561"/>
    </location>
</feature>
<feature type="compositionally biased region" description="Acidic residues" evidence="10">
    <location>
        <begin position="495"/>
        <end position="512"/>
    </location>
</feature>
<feature type="transmembrane region" description="Helical" evidence="11">
    <location>
        <begin position="1392"/>
        <end position="1411"/>
    </location>
</feature>
<dbReference type="Proteomes" id="UP001383192">
    <property type="component" value="Unassembled WGS sequence"/>
</dbReference>
<dbReference type="EMBL" id="JAYKXP010000002">
    <property type="protein sequence ID" value="KAK7060792.1"/>
    <property type="molecule type" value="Genomic_DNA"/>
</dbReference>
<comment type="caution">
    <text evidence="13">The sequence shown here is derived from an EMBL/GenBank/DDBJ whole genome shotgun (WGS) entry which is preliminary data.</text>
</comment>
<evidence type="ECO:0000256" key="1">
    <source>
        <dbReference type="ARBA" id="ARBA00000900"/>
    </source>
</evidence>
<dbReference type="Pfam" id="PF23113">
    <property type="entry name" value="MARCHF6_C"/>
    <property type="match status" value="1"/>
</dbReference>
<evidence type="ECO:0000256" key="5">
    <source>
        <dbReference type="ARBA" id="ARBA00022679"/>
    </source>
</evidence>
<dbReference type="EC" id="2.3.2.27" evidence="4"/>
<evidence type="ECO:0000256" key="11">
    <source>
        <dbReference type="SAM" id="Phobius"/>
    </source>
</evidence>
<evidence type="ECO:0000313" key="13">
    <source>
        <dbReference type="EMBL" id="KAK7060792.1"/>
    </source>
</evidence>
<reference evidence="13 14" key="1">
    <citation type="submission" date="2024-01" db="EMBL/GenBank/DDBJ databases">
        <title>A draft genome for a cacao thread blight-causing isolate of Paramarasmius palmivorus.</title>
        <authorList>
            <person name="Baruah I.K."/>
            <person name="Bukari Y."/>
            <person name="Amoako-Attah I."/>
            <person name="Meinhardt L.W."/>
            <person name="Bailey B.A."/>
            <person name="Cohen S.P."/>
        </authorList>
    </citation>
    <scope>NUCLEOTIDE SEQUENCE [LARGE SCALE GENOMIC DNA]</scope>
    <source>
        <strain evidence="13 14">GH-12</strain>
    </source>
</reference>
<evidence type="ECO:0000256" key="3">
    <source>
        <dbReference type="ARBA" id="ARBA00004906"/>
    </source>
</evidence>
<evidence type="ECO:0000313" key="14">
    <source>
        <dbReference type="Proteomes" id="UP001383192"/>
    </source>
</evidence>
<feature type="transmembrane region" description="Helical" evidence="11">
    <location>
        <begin position="1252"/>
        <end position="1276"/>
    </location>
</feature>
<feature type="transmembrane region" description="Helical" evidence="11">
    <location>
        <begin position="1001"/>
        <end position="1020"/>
    </location>
</feature>